<dbReference type="PANTHER" id="PTHR34322">
    <property type="entry name" value="TRANSPOSASE, Y1_TNP DOMAIN-CONTAINING"/>
    <property type="match status" value="1"/>
</dbReference>
<dbReference type="GO" id="GO:0003677">
    <property type="term" value="F:DNA binding"/>
    <property type="evidence" value="ECO:0007669"/>
    <property type="project" value="InterPro"/>
</dbReference>
<feature type="domain" description="Transposase IS200-like" evidence="1">
    <location>
        <begin position="7"/>
        <end position="147"/>
    </location>
</feature>
<dbReference type="SUPFAM" id="SSF143422">
    <property type="entry name" value="Transposase IS200-like"/>
    <property type="match status" value="1"/>
</dbReference>
<proteinExistence type="predicted"/>
<dbReference type="GO" id="GO:0004803">
    <property type="term" value="F:transposase activity"/>
    <property type="evidence" value="ECO:0007669"/>
    <property type="project" value="InterPro"/>
</dbReference>
<protein>
    <recommendedName>
        <fullName evidence="1">Transposase IS200-like domain-containing protein</fullName>
    </recommendedName>
</protein>
<dbReference type="Proteomes" id="UP000177777">
    <property type="component" value="Unassembled WGS sequence"/>
</dbReference>
<evidence type="ECO:0000259" key="1">
    <source>
        <dbReference type="SMART" id="SM01321"/>
    </source>
</evidence>
<dbReference type="STRING" id="1801754.A3D42_02225"/>
<comment type="caution">
    <text evidence="2">The sequence shown here is derived from an EMBL/GenBank/DDBJ whole genome shotgun (WGS) entry which is preliminary data.</text>
</comment>
<name>A0A1F6W6F4_9BACT</name>
<accession>A0A1F6W6F4</accession>
<gene>
    <name evidence="2" type="ORF">A3D42_02225</name>
</gene>
<dbReference type="InterPro" id="IPR002686">
    <property type="entry name" value="Transposase_17"/>
</dbReference>
<organism evidence="2 3">
    <name type="scientific">Candidatus Nomurabacteria bacterium RIFCSPHIGHO2_02_FULL_41_18</name>
    <dbReference type="NCBI Taxonomy" id="1801754"/>
    <lineage>
        <taxon>Bacteria</taxon>
        <taxon>Candidatus Nomuraibacteriota</taxon>
    </lineage>
</organism>
<sequence length="224" mass="26151">MRKQPIITGEYYHIYNRGVDKRDIFKNKKDIDRFFESIIEFNQTEIIGSIRDVRKHQPVPQALADATKDPLVSFVVYCLNPNHFHFVLKQLVDGGIAKFMQKLQAGYTYYFNVKYSRTGSLFQGPFKSQVMASENYFNKILGYVNKNYKVHYIPKNKSHLVYASDYEYENNNLKIVSKEEGKRFLNIFSGNKNFKKHCEEIIDIIRAERGRVSLLEKDAPPASA</sequence>
<dbReference type="PANTHER" id="PTHR34322:SF2">
    <property type="entry name" value="TRANSPOSASE IS200-LIKE DOMAIN-CONTAINING PROTEIN"/>
    <property type="match status" value="1"/>
</dbReference>
<dbReference type="SMART" id="SM01321">
    <property type="entry name" value="Y1_Tnp"/>
    <property type="match status" value="1"/>
</dbReference>
<reference evidence="2 3" key="1">
    <citation type="journal article" date="2016" name="Nat. Commun.">
        <title>Thousands of microbial genomes shed light on interconnected biogeochemical processes in an aquifer system.</title>
        <authorList>
            <person name="Anantharaman K."/>
            <person name="Brown C.T."/>
            <person name="Hug L.A."/>
            <person name="Sharon I."/>
            <person name="Castelle C.J."/>
            <person name="Probst A.J."/>
            <person name="Thomas B.C."/>
            <person name="Singh A."/>
            <person name="Wilkins M.J."/>
            <person name="Karaoz U."/>
            <person name="Brodie E.L."/>
            <person name="Williams K.H."/>
            <person name="Hubbard S.S."/>
            <person name="Banfield J.F."/>
        </authorList>
    </citation>
    <scope>NUCLEOTIDE SEQUENCE [LARGE SCALE GENOMIC DNA]</scope>
</reference>
<dbReference type="GO" id="GO:0006313">
    <property type="term" value="P:DNA transposition"/>
    <property type="evidence" value="ECO:0007669"/>
    <property type="project" value="InterPro"/>
</dbReference>
<dbReference type="Gene3D" id="3.30.70.1290">
    <property type="entry name" value="Transposase IS200-like"/>
    <property type="match status" value="1"/>
</dbReference>
<dbReference type="InterPro" id="IPR036515">
    <property type="entry name" value="Transposase_17_sf"/>
</dbReference>
<evidence type="ECO:0000313" key="2">
    <source>
        <dbReference type="EMBL" id="OGI77346.1"/>
    </source>
</evidence>
<evidence type="ECO:0000313" key="3">
    <source>
        <dbReference type="Proteomes" id="UP000177777"/>
    </source>
</evidence>
<dbReference type="EMBL" id="MFUE01000015">
    <property type="protein sequence ID" value="OGI77346.1"/>
    <property type="molecule type" value="Genomic_DNA"/>
</dbReference>
<dbReference type="AlphaFoldDB" id="A0A1F6W6F4"/>